<protein>
    <recommendedName>
        <fullName evidence="3">Nephrocystin 3-like N-terminal domain-containing protein</fullName>
    </recommendedName>
</protein>
<reference evidence="4 5" key="1">
    <citation type="journal article" date="2015" name="ISME J.">
        <title>Genomic and phenotypic differentiation among Methanosarcina mazei populations from Columbia River sediment.</title>
        <authorList>
            <person name="Youngblut N.D."/>
            <person name="Wirth J.S."/>
            <person name="Henriksen J.R."/>
            <person name="Smith M."/>
            <person name="Simon H."/>
            <person name="Metcalf W.W."/>
            <person name="Whitaker R.J."/>
        </authorList>
    </citation>
    <scope>NUCLEOTIDE SEQUENCE [LARGE SCALE GENOMIC DNA]</scope>
    <source>
        <strain evidence="4 5">3.H.M.1A.1</strain>
    </source>
</reference>
<dbReference type="Proteomes" id="UP000034657">
    <property type="component" value="Unassembled WGS sequence"/>
</dbReference>
<dbReference type="EMBL" id="JJPT01000164">
    <property type="protein sequence ID" value="KKG87393.1"/>
    <property type="molecule type" value="Genomic_DNA"/>
</dbReference>
<keyword evidence="1" id="KW-0677">Repeat</keyword>
<evidence type="ECO:0000313" key="5">
    <source>
        <dbReference type="Proteomes" id="UP000034657"/>
    </source>
</evidence>
<keyword evidence="2" id="KW-0175">Coiled coil</keyword>
<evidence type="ECO:0000313" key="4">
    <source>
        <dbReference type="EMBL" id="KKG87393.1"/>
    </source>
</evidence>
<evidence type="ECO:0000256" key="1">
    <source>
        <dbReference type="ARBA" id="ARBA00022737"/>
    </source>
</evidence>
<dbReference type="Pfam" id="PF24883">
    <property type="entry name" value="NPHP3_N"/>
    <property type="match status" value="1"/>
</dbReference>
<proteinExistence type="predicted"/>
<dbReference type="PATRIC" id="fig|2209.75.peg.444"/>
<evidence type="ECO:0000256" key="2">
    <source>
        <dbReference type="SAM" id="Coils"/>
    </source>
</evidence>
<dbReference type="SUPFAM" id="SSF52540">
    <property type="entry name" value="P-loop containing nucleoside triphosphate hydrolases"/>
    <property type="match status" value="1"/>
</dbReference>
<dbReference type="Gene3D" id="3.40.50.300">
    <property type="entry name" value="P-loop containing nucleotide triphosphate hydrolases"/>
    <property type="match status" value="1"/>
</dbReference>
<sequence>MYNKIIRDDLDSAFESIENGDMSSFCNAITTLGSIVDSALKYFFNTYIHTFSQEDFEEIMKCKNKGNYKNPEFDKFTLGLKLGFLRNSKFIEKLGAKHNKPFNNTLKMLKDNSSHSFVSIRNKATHTREDCIIDRDLIIKQYNLVASVLNELGFEEIYDYETTRSKHFYYCFESINDKYVEKSSLPPYKYTIDNSLLSEFQFYNHRLGKFESFNFIEDPEHANSGPLTECSCLVSGEGGIGKTTIMYYIYEYCRNYNKIFIETSFDKSEGYKDFCPIPIFISAYKFKIHKDYSEGNLKNDIAEQVDCKAFSFFEEAEKLAHLYNETDNNKPFFIFLIDGLNEITYANNYFGKKILNILSEFTEKRVQVIVTSRTNLQLDERYQNRFKEIRAQGLTKEKIIKYVERQDPSTKPDIKNELNYIRILDLLKNPMLLTLYTGYKYDEKELEKFNADIENLKLESKLIIRETNSINVSNIFWNYIEYRVLFHNIFRPVIEMQTKRKDKQLSEPETEYLEIEKLKQKVRLKVVSELVPQIAWELVSRDLFSIKVSDDHIKKIIDTFYEDNKPILNPYNIEKDPLDDIVKYINNPVGLLNYEDEMLSFHHQNFRDFFATCHYISGYMVLTGNCEKRTDQMRERLKNEYLPSNLKLFVGELLNEREADSTNSKNDMPLKEILRQYNLKEIKEDSVDDHTVENIFEIDKALDVLNPNDYFNLNIDRLNFNDVKADIMIAFVERVLNNVQIDELMSEIVWNPMKKKLPFKCNAYTKTVDMLHNLLMLSARCASNSNMKYLKEYFNVWFRWARKLYKNETATPAKKLTNRAIFKHVLRKDRIISLSGPLTNLLYRLLENENIGIGEKGILSIFNEVSNSKPHYINLMNVFIEPEKIKASEIDDTIYYLASQGGLAPNFSILIMNYYIFKNRDNNLGKELINELVNKMNAEKDEEKKTYIRFRLMSAINYCLQVSLLDNTFTKEDLDRFKSVFKPIMKHLLDDELKSFSDKTADDYQDFKYGYYFPFGILNAFDDGINESFAISRVIEEIFSTEPINYNLFKKLIFDIACSSTGTFFAKNLEYLEENRGIDSNTNDIRLYGCNYLENTFNLFTELIYRLYPVQQASYSYEQDDIVWTSLTEALSILYYNFPLKTETFFDSINAHYLKYEKVSENHRILGLKLESANALNNNFEQLCKAKLRGNTFIVKDFILNYRNMWLLPDLANNILLSFETVRESFVSWIKNSFIKNIDIYKREPKAFAKQTLIEILSLLDKEEKAKQEITKV</sequence>
<dbReference type="InterPro" id="IPR056884">
    <property type="entry name" value="NPHP3-like_N"/>
</dbReference>
<name>A0A0F8KHC4_METMZ</name>
<organism evidence="4 5">
    <name type="scientific">Methanosarcina mazei</name>
    <name type="common">Methanosarcina frisia</name>
    <dbReference type="NCBI Taxonomy" id="2209"/>
    <lineage>
        <taxon>Archaea</taxon>
        <taxon>Methanobacteriati</taxon>
        <taxon>Methanobacteriota</taxon>
        <taxon>Stenosarchaea group</taxon>
        <taxon>Methanomicrobia</taxon>
        <taxon>Methanosarcinales</taxon>
        <taxon>Methanosarcinaceae</taxon>
        <taxon>Methanosarcina</taxon>
    </lineage>
</organism>
<dbReference type="RefSeq" id="WP_048042214.1">
    <property type="nucleotide sequence ID" value="NZ_JJPT01000164.1"/>
</dbReference>
<dbReference type="InterPro" id="IPR027417">
    <property type="entry name" value="P-loop_NTPase"/>
</dbReference>
<evidence type="ECO:0000259" key="3">
    <source>
        <dbReference type="Pfam" id="PF24883"/>
    </source>
</evidence>
<gene>
    <name evidence="4" type="ORF">DU69_01990</name>
</gene>
<accession>A0A0F8KHC4</accession>
<feature type="coiled-coil region" evidence="2">
    <location>
        <begin position="439"/>
        <end position="466"/>
    </location>
</feature>
<dbReference type="AlphaFoldDB" id="A0A0F8KHC4"/>
<comment type="caution">
    <text evidence="4">The sequence shown here is derived from an EMBL/GenBank/DDBJ whole genome shotgun (WGS) entry which is preliminary data.</text>
</comment>
<feature type="domain" description="Nephrocystin 3-like N-terminal" evidence="3">
    <location>
        <begin position="230"/>
        <end position="373"/>
    </location>
</feature>